<evidence type="ECO:0000313" key="1">
    <source>
        <dbReference type="Proteomes" id="UP000093561"/>
    </source>
</evidence>
<reference evidence="1" key="2">
    <citation type="journal article" date="2016" name="Mol. Ecol.">
        <title>Population genomics of the filarial nematode parasite Wuchereria bancrofti from mosquitoes.</title>
        <authorList>
            <person name="Small S.T."/>
            <person name="Reimer L.J."/>
            <person name="Tisch D.J."/>
            <person name="King C.L."/>
            <person name="Christensen B.M."/>
            <person name="Siba P.M."/>
            <person name="Kazura J.W."/>
            <person name="Serre D."/>
            <person name="Zimmerman P.A."/>
        </authorList>
    </citation>
    <scope>NUCLEOTIDE SEQUENCE</scope>
    <source>
        <strain evidence="1">pt0022</strain>
    </source>
</reference>
<sequence>MQKLKRHRMPKIQDPRKLKSAFLKWMMIFKRRHHILVIDSMVSSTSKLVRLGEACKDGLYHNI</sequence>
<proteinExistence type="predicted"/>
<reference evidence="2" key="3">
    <citation type="submission" date="2024-02" db="UniProtKB">
        <authorList>
            <consortium name="WormBaseParasite"/>
        </authorList>
    </citation>
    <scope>IDENTIFICATION</scope>
    <source>
        <strain evidence="2">pt0022</strain>
    </source>
</reference>
<dbReference type="AlphaFoldDB" id="A0AAF5RT54"/>
<dbReference type="WBParaSite" id="mrna-Wban_00539">
    <property type="protein sequence ID" value="mrna-Wban_00539"/>
    <property type="gene ID" value="Wban_00539"/>
</dbReference>
<organism evidence="1 2">
    <name type="scientific">Wuchereria bancrofti</name>
    <dbReference type="NCBI Taxonomy" id="6293"/>
    <lineage>
        <taxon>Eukaryota</taxon>
        <taxon>Metazoa</taxon>
        <taxon>Ecdysozoa</taxon>
        <taxon>Nematoda</taxon>
        <taxon>Chromadorea</taxon>
        <taxon>Rhabditida</taxon>
        <taxon>Spirurina</taxon>
        <taxon>Spiruromorpha</taxon>
        <taxon>Filarioidea</taxon>
        <taxon>Onchocercidae</taxon>
        <taxon>Wuchereria</taxon>
    </lineage>
</organism>
<reference evidence="1" key="1">
    <citation type="submission" date="2015-03" db="EMBL/GenBank/DDBJ databases">
        <title>Wuchereria bancrofti Genome Sequencing Papua New Guinea Strain.</title>
        <authorList>
            <person name="Small S.T."/>
            <person name="Serre D."/>
            <person name="Zimmerman P.A."/>
        </authorList>
    </citation>
    <scope>NUCLEOTIDE SEQUENCE [LARGE SCALE GENOMIC DNA]</scope>
    <source>
        <strain evidence="1">pt0022</strain>
    </source>
</reference>
<dbReference type="Proteomes" id="UP000093561">
    <property type="component" value="Unassembled WGS sequence"/>
</dbReference>
<evidence type="ECO:0000313" key="2">
    <source>
        <dbReference type="WBParaSite" id="mrna-Wban_00539"/>
    </source>
</evidence>
<accession>A0AAF5RT54</accession>
<name>A0AAF5RT54_WUCBA</name>
<protein>
    <submittedName>
        <fullName evidence="2">Uncharacterized protein</fullName>
    </submittedName>
</protein>